<accession>A0A0F9EQK8</accession>
<reference evidence="1" key="1">
    <citation type="journal article" date="2015" name="Nature">
        <title>Complex archaea that bridge the gap between prokaryotes and eukaryotes.</title>
        <authorList>
            <person name="Spang A."/>
            <person name="Saw J.H."/>
            <person name="Jorgensen S.L."/>
            <person name="Zaremba-Niedzwiedzka K."/>
            <person name="Martijn J."/>
            <person name="Lind A.E."/>
            <person name="van Eijk R."/>
            <person name="Schleper C."/>
            <person name="Guy L."/>
            <person name="Ettema T.J."/>
        </authorList>
    </citation>
    <scope>NUCLEOTIDE SEQUENCE</scope>
</reference>
<feature type="non-terminal residue" evidence="1">
    <location>
        <position position="1"/>
    </location>
</feature>
<sequence>QYTSALLDTIVGQENTARAAMGRPSIGILENYLPEVAERNIWSMVGLAQKTPDQIFQKPPAHEYEQKDA</sequence>
<proteinExistence type="predicted"/>
<name>A0A0F9EQK8_9ZZZZ</name>
<gene>
    <name evidence="1" type="ORF">LCGC14_2338060</name>
</gene>
<dbReference type="EMBL" id="LAZR01033758">
    <property type="protein sequence ID" value="KKL47185.1"/>
    <property type="molecule type" value="Genomic_DNA"/>
</dbReference>
<organism evidence="1">
    <name type="scientific">marine sediment metagenome</name>
    <dbReference type="NCBI Taxonomy" id="412755"/>
    <lineage>
        <taxon>unclassified sequences</taxon>
        <taxon>metagenomes</taxon>
        <taxon>ecological metagenomes</taxon>
    </lineage>
</organism>
<evidence type="ECO:0000313" key="1">
    <source>
        <dbReference type="EMBL" id="KKL47185.1"/>
    </source>
</evidence>
<protein>
    <submittedName>
        <fullName evidence="1">Uncharacterized protein</fullName>
    </submittedName>
</protein>
<dbReference type="AlphaFoldDB" id="A0A0F9EQK8"/>
<comment type="caution">
    <text evidence="1">The sequence shown here is derived from an EMBL/GenBank/DDBJ whole genome shotgun (WGS) entry which is preliminary data.</text>
</comment>